<evidence type="ECO:0000259" key="1">
    <source>
        <dbReference type="PROSITE" id="PS51186"/>
    </source>
</evidence>
<dbReference type="eggNOG" id="COG0456">
    <property type="taxonomic scope" value="Bacteria"/>
</dbReference>
<dbReference type="InterPro" id="IPR000182">
    <property type="entry name" value="GNAT_dom"/>
</dbReference>
<keyword evidence="3" id="KW-1185">Reference proteome</keyword>
<dbReference type="InterPro" id="IPR016181">
    <property type="entry name" value="Acyl_CoA_acyltransferase"/>
</dbReference>
<dbReference type="CDD" id="cd04301">
    <property type="entry name" value="NAT_SF"/>
    <property type="match status" value="1"/>
</dbReference>
<evidence type="ECO:0000313" key="2">
    <source>
        <dbReference type="EMBL" id="EHQ01966.1"/>
    </source>
</evidence>
<evidence type="ECO:0000313" key="3">
    <source>
        <dbReference type="Proteomes" id="UP000003844"/>
    </source>
</evidence>
<dbReference type="Pfam" id="PF13673">
    <property type="entry name" value="Acetyltransf_10"/>
    <property type="match status" value="1"/>
</dbReference>
<dbReference type="STRING" id="865937.Gilli_1300"/>
<organism evidence="2 3">
    <name type="scientific">Gillisia limnaea (strain DSM 15749 / LMG 21470 / R-8282)</name>
    <dbReference type="NCBI Taxonomy" id="865937"/>
    <lineage>
        <taxon>Bacteria</taxon>
        <taxon>Pseudomonadati</taxon>
        <taxon>Bacteroidota</taxon>
        <taxon>Flavobacteriia</taxon>
        <taxon>Flavobacteriales</taxon>
        <taxon>Flavobacteriaceae</taxon>
        <taxon>Gillisia</taxon>
    </lineage>
</organism>
<accession>H2BX14</accession>
<gene>
    <name evidence="2" type="ORF">Gilli_1300</name>
</gene>
<reference evidence="3" key="1">
    <citation type="journal article" date="2012" name="Stand. Genomic Sci.">
        <title>Genome sequence of the Antarctic rhodopsins-containing flavobacterium Gillisia limnaea type strain (R-8282(T)).</title>
        <authorList>
            <person name="Riedel T."/>
            <person name="Held B."/>
            <person name="Nolan M."/>
            <person name="Lucas S."/>
            <person name="Lapidus A."/>
            <person name="Tice H."/>
            <person name="Del Rio T.G."/>
            <person name="Cheng J.F."/>
            <person name="Han C."/>
            <person name="Tapia R."/>
            <person name="Goodwin L.A."/>
            <person name="Pitluck S."/>
            <person name="Liolios K."/>
            <person name="Mavromatis K."/>
            <person name="Pagani I."/>
            <person name="Ivanova N."/>
            <person name="Mikhailova N."/>
            <person name="Pati A."/>
            <person name="Chen A."/>
            <person name="Palaniappan K."/>
            <person name="Land M."/>
            <person name="Rohde M."/>
            <person name="Tindall B.J."/>
            <person name="Detter J.C."/>
            <person name="Goker M."/>
            <person name="Bristow J."/>
            <person name="Eisen J.A."/>
            <person name="Markowitz V."/>
            <person name="Hugenholtz P."/>
            <person name="Kyrpides N.C."/>
            <person name="Klenk H.P."/>
            <person name="Woyke T."/>
        </authorList>
    </citation>
    <scope>NUCLEOTIDE SEQUENCE [LARGE SCALE GENOMIC DNA]</scope>
    <source>
        <strain evidence="3">DSM 15749 / LMG 21470 / R-8282</strain>
    </source>
</reference>
<dbReference type="AlphaFoldDB" id="H2BX14"/>
<sequence length="164" mass="18692">MSKAVKIRRISASETYVVRQPVLRPGRPLSECVFEGDLSTETFHLGYFFDEDLIGVASFMKKQNPIFHQPFQYQLRGMAVLPEFEGKGIGATLLKAGEAELQKLDKLVFLWFNARNYAIGFYEKFGYQTKGTEFDVPGVCPHIVMFQQLGTGKKIDYEPFIPHT</sequence>
<dbReference type="SUPFAM" id="SSF55729">
    <property type="entry name" value="Acyl-CoA N-acyltransferases (Nat)"/>
    <property type="match status" value="1"/>
</dbReference>
<dbReference type="EMBL" id="JH594606">
    <property type="protein sequence ID" value="EHQ01966.1"/>
    <property type="molecule type" value="Genomic_DNA"/>
</dbReference>
<protein>
    <submittedName>
        <fullName evidence="2">GCN5-related N-acetyltransferase</fullName>
    </submittedName>
</protein>
<dbReference type="Proteomes" id="UP000003844">
    <property type="component" value="Unassembled WGS sequence"/>
</dbReference>
<keyword evidence="2" id="KW-0808">Transferase</keyword>
<dbReference type="HOGENOM" id="CLU_056607_4_1_10"/>
<dbReference type="Gene3D" id="3.40.630.30">
    <property type="match status" value="1"/>
</dbReference>
<proteinExistence type="predicted"/>
<name>H2BX14_GILLR</name>
<dbReference type="OrthoDB" id="2352823at2"/>
<dbReference type="RefSeq" id="WP_006988283.1">
    <property type="nucleotide sequence ID" value="NZ_JH594606.1"/>
</dbReference>
<dbReference type="GO" id="GO:0016747">
    <property type="term" value="F:acyltransferase activity, transferring groups other than amino-acyl groups"/>
    <property type="evidence" value="ECO:0007669"/>
    <property type="project" value="InterPro"/>
</dbReference>
<feature type="domain" description="N-acetyltransferase" evidence="1">
    <location>
        <begin position="5"/>
        <end position="150"/>
    </location>
</feature>
<dbReference type="PROSITE" id="PS51186">
    <property type="entry name" value="GNAT"/>
    <property type="match status" value="1"/>
</dbReference>